<dbReference type="Gene3D" id="3.60.110.10">
    <property type="entry name" value="Carbon-nitrogen hydrolase"/>
    <property type="match status" value="1"/>
</dbReference>
<gene>
    <name evidence="3" type="ORF">N8K70_01085</name>
</gene>
<keyword evidence="4" id="KW-1185">Reference proteome</keyword>
<evidence type="ECO:0000256" key="1">
    <source>
        <dbReference type="ARBA" id="ARBA00010613"/>
    </source>
</evidence>
<dbReference type="EMBL" id="CP118157">
    <property type="protein sequence ID" value="WOF23295.1"/>
    <property type="molecule type" value="Genomic_DNA"/>
</dbReference>
<sequence length="263" mass="27268">MRIAIAQIVSTEDPAGNLAQVEEQTARAADAGAEVVVFPEATMCRFDGPPLSGVAEPLDGPWAGEVRAIAAQHGVTVVAGMFTPGDDGRVRNTLLVAGAAEAAYDKIHLFDAFGYRESASVEPGAAPAVFTLDGVGIGLATCYDVRFPGLFTALADAGAQVVIVCASWGSGPGKREQWELLTRARALDATVFVVASGQADPRTIGRDDPVGSPTGVGASGVIAPDGVEIARLGAAPETRVLDLDVARVAEVRERLPVLRNRRI</sequence>
<dbReference type="PANTHER" id="PTHR23088:SF27">
    <property type="entry name" value="DEAMINATED GLUTATHIONE AMIDASE"/>
    <property type="match status" value="1"/>
</dbReference>
<dbReference type="CDD" id="cd07581">
    <property type="entry name" value="nitrilase_3"/>
    <property type="match status" value="1"/>
</dbReference>
<dbReference type="PANTHER" id="PTHR23088">
    <property type="entry name" value="NITRILASE-RELATED"/>
    <property type="match status" value="1"/>
</dbReference>
<reference evidence="3 4" key="1">
    <citation type="submission" date="2023-02" db="EMBL/GenBank/DDBJ databases">
        <title>Microbacterium betulae sp. nov., isolated from birch wood.</title>
        <authorList>
            <person name="Pasciak M."/>
            <person name="Pawlik K.J."/>
            <person name="Martynowski D."/>
            <person name="Laczmanski L."/>
            <person name="Ciekot J."/>
            <person name="Szponar B."/>
            <person name="Wojcik-Fatla A."/>
            <person name="Mackiewicz B."/>
            <person name="Farian E."/>
            <person name="Cholewa G."/>
            <person name="Cholewa A."/>
            <person name="Dutkiewicz J."/>
        </authorList>
    </citation>
    <scope>NUCLEOTIDE SEQUENCE [LARGE SCALE GENOMIC DNA]</scope>
    <source>
        <strain evidence="3 4">AB</strain>
    </source>
</reference>
<dbReference type="AlphaFoldDB" id="A0AA97I7C8"/>
<comment type="similarity">
    <text evidence="1">Belongs to the carbon-nitrogen hydrolase superfamily. NIT1/NIT2 family.</text>
</comment>
<feature type="domain" description="CN hydrolase" evidence="2">
    <location>
        <begin position="1"/>
        <end position="245"/>
    </location>
</feature>
<dbReference type="PROSITE" id="PS50263">
    <property type="entry name" value="CN_HYDROLASE"/>
    <property type="match status" value="1"/>
</dbReference>
<name>A0AA97I7C8_9MICO</name>
<protein>
    <submittedName>
        <fullName evidence="3">Carbon-nitrogen hydrolase family protein</fullName>
    </submittedName>
</protein>
<evidence type="ECO:0000259" key="2">
    <source>
        <dbReference type="PROSITE" id="PS50263"/>
    </source>
</evidence>
<keyword evidence="3" id="KW-0378">Hydrolase</keyword>
<dbReference type="PROSITE" id="PS01227">
    <property type="entry name" value="UPF0012"/>
    <property type="match status" value="1"/>
</dbReference>
<proteinExistence type="inferred from homology"/>
<dbReference type="Proteomes" id="UP001305498">
    <property type="component" value="Chromosome"/>
</dbReference>
<dbReference type="InterPro" id="IPR003010">
    <property type="entry name" value="C-N_Hydrolase"/>
</dbReference>
<dbReference type="InterPro" id="IPR036526">
    <property type="entry name" value="C-N_Hydrolase_sf"/>
</dbReference>
<dbReference type="GO" id="GO:0016787">
    <property type="term" value="F:hydrolase activity"/>
    <property type="evidence" value="ECO:0007669"/>
    <property type="project" value="UniProtKB-KW"/>
</dbReference>
<organism evidence="3 4">
    <name type="scientific">Microbacterium betulae</name>
    <dbReference type="NCBI Taxonomy" id="2981139"/>
    <lineage>
        <taxon>Bacteria</taxon>
        <taxon>Bacillati</taxon>
        <taxon>Actinomycetota</taxon>
        <taxon>Actinomycetes</taxon>
        <taxon>Micrococcales</taxon>
        <taxon>Microbacteriaceae</taxon>
        <taxon>Microbacterium</taxon>
    </lineage>
</organism>
<dbReference type="InterPro" id="IPR001110">
    <property type="entry name" value="UPF0012_CS"/>
</dbReference>
<dbReference type="SUPFAM" id="SSF56317">
    <property type="entry name" value="Carbon-nitrogen hydrolase"/>
    <property type="match status" value="1"/>
</dbReference>
<dbReference type="RefSeq" id="WP_317139766.1">
    <property type="nucleotide sequence ID" value="NZ_CP118157.1"/>
</dbReference>
<dbReference type="KEGG" id="mbet:N8K70_01085"/>
<evidence type="ECO:0000313" key="4">
    <source>
        <dbReference type="Proteomes" id="UP001305498"/>
    </source>
</evidence>
<dbReference type="Pfam" id="PF00795">
    <property type="entry name" value="CN_hydrolase"/>
    <property type="match status" value="1"/>
</dbReference>
<evidence type="ECO:0000313" key="3">
    <source>
        <dbReference type="EMBL" id="WOF23295.1"/>
    </source>
</evidence>
<accession>A0AA97I7C8</accession>